<dbReference type="PANTHER" id="PTHR43283:SF18">
    <property type="match status" value="1"/>
</dbReference>
<keyword evidence="1" id="KW-0732">Signal</keyword>
<gene>
    <name evidence="3" type="ORF">E9531_00640</name>
</gene>
<evidence type="ECO:0000259" key="2">
    <source>
        <dbReference type="Pfam" id="PF00144"/>
    </source>
</evidence>
<keyword evidence="4" id="KW-1185">Reference proteome</keyword>
<accession>A0A4S8FDP8</accession>
<feature type="domain" description="Beta-lactamase-related" evidence="2">
    <location>
        <begin position="47"/>
        <end position="341"/>
    </location>
</feature>
<dbReference type="PROSITE" id="PS51257">
    <property type="entry name" value="PROKAR_LIPOPROTEIN"/>
    <property type="match status" value="1"/>
</dbReference>
<dbReference type="SUPFAM" id="SSF56601">
    <property type="entry name" value="beta-lactamase/transpeptidase-like"/>
    <property type="match status" value="1"/>
</dbReference>
<feature type="chain" id="PRO_5020517304" evidence="1">
    <location>
        <begin position="20"/>
        <end position="360"/>
    </location>
</feature>
<evidence type="ECO:0000313" key="4">
    <source>
        <dbReference type="Proteomes" id="UP000308917"/>
    </source>
</evidence>
<reference evidence="3 4" key="1">
    <citation type="journal article" date="2015" name="Antonie Van Leeuwenhoek">
        <title>Lampropedia puyangensis sp. nov., isolated from symptomatic bark of Populus ? euramericana canker and emended description of Lampropedia hyalina (Ehrenberg 1832) Lee et al. 2004.</title>
        <authorList>
            <person name="Li Y."/>
            <person name="Wang T."/>
            <person name="Piao C.G."/>
            <person name="Wang L.F."/>
            <person name="Tian G.Z."/>
            <person name="Zhu T.H."/>
            <person name="Guo M.W."/>
        </authorList>
    </citation>
    <scope>NUCLEOTIDE SEQUENCE [LARGE SCALE GENOMIC DNA]</scope>
    <source>
        <strain evidence="3 4">2-bin</strain>
    </source>
</reference>
<dbReference type="InterPro" id="IPR001466">
    <property type="entry name" value="Beta-lactam-related"/>
</dbReference>
<organism evidence="3 4">
    <name type="scientific">Lampropedia puyangensis</name>
    <dbReference type="NCBI Taxonomy" id="1330072"/>
    <lineage>
        <taxon>Bacteria</taxon>
        <taxon>Pseudomonadati</taxon>
        <taxon>Pseudomonadota</taxon>
        <taxon>Betaproteobacteria</taxon>
        <taxon>Burkholderiales</taxon>
        <taxon>Comamonadaceae</taxon>
        <taxon>Lampropedia</taxon>
    </lineage>
</organism>
<dbReference type="PANTHER" id="PTHR43283">
    <property type="entry name" value="BETA-LACTAMASE-RELATED"/>
    <property type="match status" value="1"/>
</dbReference>
<dbReference type="EMBL" id="STFG01000001">
    <property type="protein sequence ID" value="THU05095.1"/>
    <property type="molecule type" value="Genomic_DNA"/>
</dbReference>
<dbReference type="InterPro" id="IPR050789">
    <property type="entry name" value="Diverse_Enzym_Activities"/>
</dbReference>
<proteinExistence type="predicted"/>
<name>A0A4S8FDP8_9BURK</name>
<dbReference type="RefSeq" id="WP_136571807.1">
    <property type="nucleotide sequence ID" value="NZ_STFG01000001.1"/>
</dbReference>
<sequence length="360" mass="38199">MPLNRRNVLLAGASLPLLASCASPLSNPARIAQLATQPVDEVAQTLGVCSAAYAVLRGGKLVDSVPVSGCSGTQPSGEVIFQAASLTKPLVAYAALLLVLDGTLDLHTPISRYLPQGYVHFHSVLKRAAGDAHDVVPPDVLARLTVAQLLQHASGFPNWSSGALKLETEPGSRWGYSGEGFMLLQAVLEAVTNTKLSVFVEQRVFAPLGMANSSLIWHEGLQARAVRGTTRLGLRPMVQFEHAVAAASLYTTAGDYARFMAALLQNDALLALTIAKPIEVDAALGLQWGLGWGVEEAAGGPYLWQWGNNPGFRAFAMASVTSKDGFVLLTNHDAGMPLAAALAQKFLPAEHKVFQFPWVA</sequence>
<comment type="caution">
    <text evidence="3">The sequence shown here is derived from an EMBL/GenBank/DDBJ whole genome shotgun (WGS) entry which is preliminary data.</text>
</comment>
<evidence type="ECO:0000313" key="3">
    <source>
        <dbReference type="EMBL" id="THU05095.1"/>
    </source>
</evidence>
<dbReference type="OrthoDB" id="9801061at2"/>
<protein>
    <submittedName>
        <fullName evidence="3">Beta-lactamase family protein</fullName>
    </submittedName>
</protein>
<feature type="signal peptide" evidence="1">
    <location>
        <begin position="1"/>
        <end position="19"/>
    </location>
</feature>
<dbReference type="Gene3D" id="3.40.710.10">
    <property type="entry name" value="DD-peptidase/beta-lactamase superfamily"/>
    <property type="match status" value="1"/>
</dbReference>
<dbReference type="Pfam" id="PF00144">
    <property type="entry name" value="Beta-lactamase"/>
    <property type="match status" value="1"/>
</dbReference>
<dbReference type="AlphaFoldDB" id="A0A4S8FDP8"/>
<dbReference type="InterPro" id="IPR012338">
    <property type="entry name" value="Beta-lactam/transpept-like"/>
</dbReference>
<evidence type="ECO:0000256" key="1">
    <source>
        <dbReference type="SAM" id="SignalP"/>
    </source>
</evidence>
<dbReference type="Proteomes" id="UP000308917">
    <property type="component" value="Unassembled WGS sequence"/>
</dbReference>